<proteinExistence type="inferred from homology"/>
<reference evidence="5 6" key="1">
    <citation type="submission" date="2023-05" db="EMBL/GenBank/DDBJ databases">
        <title>Sedimentitalea sp. nov. JM2-8.</title>
        <authorList>
            <person name="Huang J."/>
        </authorList>
    </citation>
    <scope>NUCLEOTIDE SEQUENCE [LARGE SCALE GENOMIC DNA]</scope>
    <source>
        <strain evidence="5 6">JM2-8</strain>
    </source>
</reference>
<keyword evidence="6" id="KW-1185">Reference proteome</keyword>
<evidence type="ECO:0000259" key="4">
    <source>
        <dbReference type="Pfam" id="PF00496"/>
    </source>
</evidence>
<dbReference type="Gene3D" id="3.40.190.10">
    <property type="entry name" value="Periplasmic binding protein-like II"/>
    <property type="match status" value="1"/>
</dbReference>
<evidence type="ECO:0000313" key="5">
    <source>
        <dbReference type="EMBL" id="MDK3075254.1"/>
    </source>
</evidence>
<accession>A0ABT7FKF9</accession>
<evidence type="ECO:0000256" key="3">
    <source>
        <dbReference type="SAM" id="SignalP"/>
    </source>
</evidence>
<evidence type="ECO:0000256" key="2">
    <source>
        <dbReference type="ARBA" id="ARBA00005695"/>
    </source>
</evidence>
<feature type="signal peptide" evidence="3">
    <location>
        <begin position="1"/>
        <end position="28"/>
    </location>
</feature>
<dbReference type="SUPFAM" id="SSF53850">
    <property type="entry name" value="Periplasmic binding protein-like II"/>
    <property type="match status" value="1"/>
</dbReference>
<feature type="domain" description="Solute-binding protein family 5" evidence="4">
    <location>
        <begin position="73"/>
        <end position="428"/>
    </location>
</feature>
<organism evidence="5 6">
    <name type="scientific">Sedimentitalea xiamensis</name>
    <dbReference type="NCBI Taxonomy" id="3050037"/>
    <lineage>
        <taxon>Bacteria</taxon>
        <taxon>Pseudomonadati</taxon>
        <taxon>Pseudomonadota</taxon>
        <taxon>Alphaproteobacteria</taxon>
        <taxon>Rhodobacterales</taxon>
        <taxon>Paracoccaceae</taxon>
        <taxon>Sedimentitalea</taxon>
    </lineage>
</organism>
<dbReference type="RefSeq" id="WP_284487185.1">
    <property type="nucleotide sequence ID" value="NZ_JASNJE010000033.1"/>
</dbReference>
<comment type="caution">
    <text evidence="5">The sequence shown here is derived from an EMBL/GenBank/DDBJ whole genome shotgun (WGS) entry which is preliminary data.</text>
</comment>
<comment type="subcellular location">
    <subcellularLocation>
        <location evidence="1">Periplasm</location>
    </subcellularLocation>
</comment>
<keyword evidence="3" id="KW-0732">Signal</keyword>
<dbReference type="PIRSF" id="PIRSF002741">
    <property type="entry name" value="MppA"/>
    <property type="match status" value="1"/>
</dbReference>
<evidence type="ECO:0000313" key="6">
    <source>
        <dbReference type="Proteomes" id="UP001227126"/>
    </source>
</evidence>
<gene>
    <name evidence="5" type="ORF">QO034_19390</name>
</gene>
<name>A0ABT7FKF9_9RHOB</name>
<evidence type="ECO:0000256" key="1">
    <source>
        <dbReference type="ARBA" id="ARBA00004418"/>
    </source>
</evidence>
<comment type="similarity">
    <text evidence="2">Belongs to the bacterial solute-binding protein 5 family.</text>
</comment>
<dbReference type="Gene3D" id="3.10.105.10">
    <property type="entry name" value="Dipeptide-binding Protein, Domain 3"/>
    <property type="match status" value="1"/>
</dbReference>
<dbReference type="Proteomes" id="UP001227126">
    <property type="component" value="Unassembled WGS sequence"/>
</dbReference>
<dbReference type="PANTHER" id="PTHR30290">
    <property type="entry name" value="PERIPLASMIC BINDING COMPONENT OF ABC TRANSPORTER"/>
    <property type="match status" value="1"/>
</dbReference>
<dbReference type="InterPro" id="IPR000914">
    <property type="entry name" value="SBP_5_dom"/>
</dbReference>
<dbReference type="InterPro" id="IPR039424">
    <property type="entry name" value="SBP_5"/>
</dbReference>
<dbReference type="EMBL" id="JASNJE010000033">
    <property type="protein sequence ID" value="MDK3075254.1"/>
    <property type="molecule type" value="Genomic_DNA"/>
</dbReference>
<feature type="chain" id="PRO_5047295686" evidence="3">
    <location>
        <begin position="29"/>
        <end position="526"/>
    </location>
</feature>
<dbReference type="Pfam" id="PF00496">
    <property type="entry name" value="SBP_bac_5"/>
    <property type="match status" value="1"/>
</dbReference>
<sequence>MNRSIRGCLLATGVSLAAMVSMAPSVFAQEAVIVLASNEVGQPMYNPIKGTLLNTANSMIYDRLVAQDAERGYHPHLAESWEEAEDGMAWTFKLKQGVTFHNGEPFNAQTIVDWIPLFEGSENAYLVAAIEKVEKLDEHTVRFVMKHPDPNMLYNLASAFMGVPEPKAFVALGDDFGVTEAVGTGPYRMESFDIGLETVLVRNEDYTWGTPLAENTGPAKFERLTFREIAEDSTAYLELRTGGVDVLLSVPSDFLPEVKQEDDLKLLTIQGRELTYMVMNVTKEPFTDINVRQAAALAINQQEILDNIYNGVGLAADTFLISALPEAKIADEHRISYDPDKANALLEEAGWKMGPDGVRMKDGKPLEVALWTQSDSTFRRLTEVVQAQLKAVGISGQISTFDSAMIRDQYKSGEQQMAVRSYIWDNADIVDWFFGADRLGYPNISMFVDPKAEELRAAAMTGSKSSAERVANFTAYHEYVLSQFPVSPIYQPVIGLGYNTTRVSLPDSINAPDINSTVLIDMAPAE</sequence>
<protein>
    <submittedName>
        <fullName evidence="5">ABC transporter substrate-binding protein</fullName>
    </submittedName>
</protein>
<dbReference type="InterPro" id="IPR030678">
    <property type="entry name" value="Peptide/Ni-bd"/>
</dbReference>